<keyword evidence="3" id="KW-1185">Reference proteome</keyword>
<feature type="domain" description="N-acetyltransferase" evidence="1">
    <location>
        <begin position="5"/>
        <end position="172"/>
    </location>
</feature>
<keyword evidence="2" id="KW-0012">Acyltransferase</keyword>
<proteinExistence type="predicted"/>
<dbReference type="Pfam" id="PF00583">
    <property type="entry name" value="Acetyltransf_1"/>
    <property type="match status" value="1"/>
</dbReference>
<comment type="caution">
    <text evidence="2">The sequence shown here is derived from an EMBL/GenBank/DDBJ whole genome shotgun (WGS) entry which is preliminary data.</text>
</comment>
<evidence type="ECO:0000313" key="2">
    <source>
        <dbReference type="EMBL" id="MFC4651957.1"/>
    </source>
</evidence>
<accession>A0ABV9JBW2</accession>
<dbReference type="GO" id="GO:0016746">
    <property type="term" value="F:acyltransferase activity"/>
    <property type="evidence" value="ECO:0007669"/>
    <property type="project" value="UniProtKB-KW"/>
</dbReference>
<dbReference type="Proteomes" id="UP001595987">
    <property type="component" value="Unassembled WGS sequence"/>
</dbReference>
<dbReference type="EMBL" id="JBHSGD010000004">
    <property type="protein sequence ID" value="MFC4651957.1"/>
    <property type="molecule type" value="Genomic_DNA"/>
</dbReference>
<dbReference type="SUPFAM" id="SSF55729">
    <property type="entry name" value="Acyl-CoA N-acyltransferases (Nat)"/>
    <property type="match status" value="1"/>
</dbReference>
<reference evidence="3" key="1">
    <citation type="journal article" date="2019" name="Int. J. Syst. Evol. Microbiol.">
        <title>The Global Catalogue of Microorganisms (GCM) 10K type strain sequencing project: providing services to taxonomists for standard genome sequencing and annotation.</title>
        <authorList>
            <consortium name="The Broad Institute Genomics Platform"/>
            <consortium name="The Broad Institute Genome Sequencing Center for Infectious Disease"/>
            <person name="Wu L."/>
            <person name="Ma J."/>
        </authorList>
    </citation>
    <scope>NUCLEOTIDE SEQUENCE [LARGE SCALE GENOMIC DNA]</scope>
    <source>
        <strain evidence="3">CCUG 63287</strain>
    </source>
</reference>
<dbReference type="EC" id="2.3.-.-" evidence="2"/>
<dbReference type="Gene3D" id="3.40.630.30">
    <property type="match status" value="1"/>
</dbReference>
<gene>
    <name evidence="2" type="ORF">ACFO26_03470</name>
</gene>
<organism evidence="2 3">
    <name type="scientific">Lactococcus nasutitermitis</name>
    <dbReference type="NCBI Taxonomy" id="1652957"/>
    <lineage>
        <taxon>Bacteria</taxon>
        <taxon>Bacillati</taxon>
        <taxon>Bacillota</taxon>
        <taxon>Bacilli</taxon>
        <taxon>Lactobacillales</taxon>
        <taxon>Streptococcaceae</taxon>
        <taxon>Lactococcus</taxon>
    </lineage>
</organism>
<evidence type="ECO:0000313" key="3">
    <source>
        <dbReference type="Proteomes" id="UP001595987"/>
    </source>
</evidence>
<dbReference type="PROSITE" id="PS51186">
    <property type="entry name" value="GNAT"/>
    <property type="match status" value="1"/>
</dbReference>
<evidence type="ECO:0000259" key="1">
    <source>
        <dbReference type="PROSITE" id="PS51186"/>
    </source>
</evidence>
<name>A0ABV9JBW2_9LACT</name>
<keyword evidence="2" id="KW-0808">Transferase</keyword>
<protein>
    <submittedName>
        <fullName evidence="2">GNAT family N-acetyltransferase</fullName>
        <ecNumber evidence="2">2.3.-.-</ecNumber>
    </submittedName>
</protein>
<dbReference type="RefSeq" id="WP_213533673.1">
    <property type="nucleotide sequence ID" value="NZ_BOVQ01000002.1"/>
</dbReference>
<sequence length="172" mass="19559">MSTEVIVREAKSSDSLPLIKFLDKVGAESHFLTMDDAGILMGEEEMSEYLIQISEKDNNAYFLALVNGEIAGVLAVTADFHYRIRHIGDIFIAVANAFQGYGIASILFGDMIDWVVELGVIKRLELTVQKRNEKARHLYEKFEFECESVRKNGARDEHGNLIDVCEYVRFFE</sequence>
<dbReference type="CDD" id="cd04301">
    <property type="entry name" value="NAT_SF"/>
    <property type="match status" value="1"/>
</dbReference>
<dbReference type="InterPro" id="IPR000182">
    <property type="entry name" value="GNAT_dom"/>
</dbReference>
<dbReference type="InterPro" id="IPR016181">
    <property type="entry name" value="Acyl_CoA_acyltransferase"/>
</dbReference>